<dbReference type="FunFam" id="1.20.1110.10:FF:000065">
    <property type="entry name" value="Sarcoplasmic/endoplasmic reticulum calcium ATPase 1"/>
    <property type="match status" value="1"/>
</dbReference>
<feature type="transmembrane region" description="Helical" evidence="12">
    <location>
        <begin position="720"/>
        <end position="741"/>
    </location>
</feature>
<dbReference type="InterPro" id="IPR050510">
    <property type="entry name" value="Cation_transp_ATPase_P-type"/>
</dbReference>
<feature type="transmembrane region" description="Helical" evidence="12">
    <location>
        <begin position="55"/>
        <end position="71"/>
    </location>
</feature>
<dbReference type="SUPFAM" id="SSF81665">
    <property type="entry name" value="Calcium ATPase, transmembrane domain M"/>
    <property type="match status" value="1"/>
</dbReference>
<dbReference type="GO" id="GO:0030007">
    <property type="term" value="P:intracellular potassium ion homeostasis"/>
    <property type="evidence" value="ECO:0007669"/>
    <property type="project" value="TreeGrafter"/>
</dbReference>
<feature type="transmembrane region" description="Helical" evidence="12">
    <location>
        <begin position="798"/>
        <end position="816"/>
    </location>
</feature>
<keyword evidence="15" id="KW-1185">Reference proteome</keyword>
<evidence type="ECO:0000256" key="2">
    <source>
        <dbReference type="ARBA" id="ARBA00005675"/>
    </source>
</evidence>
<dbReference type="InterPro" id="IPR004014">
    <property type="entry name" value="ATPase_P-typ_cation-transptr_N"/>
</dbReference>
<dbReference type="PANTHER" id="PTHR43294:SF21">
    <property type="entry name" value="CATION TRANSPORTING ATPASE"/>
    <property type="match status" value="1"/>
</dbReference>
<evidence type="ECO:0000256" key="12">
    <source>
        <dbReference type="SAM" id="Phobius"/>
    </source>
</evidence>
<dbReference type="SUPFAM" id="SSF81660">
    <property type="entry name" value="Metal cation-transporting ATPase, ATP-binding domain N"/>
    <property type="match status" value="1"/>
</dbReference>
<evidence type="ECO:0000256" key="6">
    <source>
        <dbReference type="ARBA" id="ARBA00022840"/>
    </source>
</evidence>
<keyword evidence="4 12" id="KW-0812">Transmembrane</keyword>
<keyword evidence="9 12" id="KW-1133">Transmembrane helix</keyword>
<dbReference type="Gene3D" id="1.20.1110.10">
    <property type="entry name" value="Calcium-transporting ATPase, transmembrane domain"/>
    <property type="match status" value="1"/>
</dbReference>
<dbReference type="FunFam" id="3.40.50.1000:FF:000001">
    <property type="entry name" value="Phospholipid-transporting ATPase IC"/>
    <property type="match status" value="1"/>
</dbReference>
<dbReference type="InterPro" id="IPR036412">
    <property type="entry name" value="HAD-like_sf"/>
</dbReference>
<protein>
    <submittedName>
        <fullName evidence="14">Cation-translocating P-type ATPase</fullName>
    </submittedName>
</protein>
<dbReference type="InterPro" id="IPR044492">
    <property type="entry name" value="P_typ_ATPase_HD_dom"/>
</dbReference>
<keyword evidence="5" id="KW-0547">Nucleotide-binding</keyword>
<keyword evidence="3" id="KW-1003">Cell membrane</keyword>
<dbReference type="GO" id="GO:1990573">
    <property type="term" value="P:potassium ion import across plasma membrane"/>
    <property type="evidence" value="ECO:0007669"/>
    <property type="project" value="TreeGrafter"/>
</dbReference>
<dbReference type="Gene3D" id="2.70.150.10">
    <property type="entry name" value="Calcium-transporting ATPase, cytoplasmic transduction domain A"/>
    <property type="match status" value="1"/>
</dbReference>
<keyword evidence="10 12" id="KW-0472">Membrane</keyword>
<evidence type="ECO:0000256" key="1">
    <source>
        <dbReference type="ARBA" id="ARBA00004651"/>
    </source>
</evidence>
<dbReference type="SFLD" id="SFLDS00003">
    <property type="entry name" value="Haloacid_Dehalogenase"/>
    <property type="match status" value="1"/>
</dbReference>
<evidence type="ECO:0000256" key="7">
    <source>
        <dbReference type="ARBA" id="ARBA00022842"/>
    </source>
</evidence>
<dbReference type="InterPro" id="IPR023298">
    <property type="entry name" value="ATPase_P-typ_TM_dom_sf"/>
</dbReference>
<dbReference type="InterPro" id="IPR008250">
    <property type="entry name" value="ATPase_P-typ_transduc_dom_A_sf"/>
</dbReference>
<dbReference type="AlphaFoldDB" id="A0A926E5X0"/>
<dbReference type="Pfam" id="PF00689">
    <property type="entry name" value="Cation_ATPase_C"/>
    <property type="match status" value="1"/>
</dbReference>
<feature type="transmembrane region" description="Helical" evidence="12">
    <location>
        <begin position="694"/>
        <end position="714"/>
    </location>
</feature>
<dbReference type="InterPro" id="IPR001757">
    <property type="entry name" value="P_typ_ATPase"/>
</dbReference>
<dbReference type="Gene3D" id="3.40.1110.10">
    <property type="entry name" value="Calcium-transporting ATPase, cytoplasmic domain N"/>
    <property type="match status" value="1"/>
</dbReference>
<dbReference type="FunFam" id="3.40.50.1000:FF:000028">
    <property type="entry name" value="Calcium-transporting P-type ATPase, putative"/>
    <property type="match status" value="1"/>
</dbReference>
<dbReference type="InterPro" id="IPR059000">
    <property type="entry name" value="ATPase_P-type_domA"/>
</dbReference>
<dbReference type="Pfam" id="PF13246">
    <property type="entry name" value="Cation_ATPase"/>
    <property type="match status" value="1"/>
</dbReference>
<evidence type="ECO:0000256" key="4">
    <source>
        <dbReference type="ARBA" id="ARBA00022692"/>
    </source>
</evidence>
<dbReference type="InterPro" id="IPR006068">
    <property type="entry name" value="ATPase_P-typ_cation-transptr_C"/>
</dbReference>
<name>A0A926E5X0_9FIRM</name>
<dbReference type="GO" id="GO:0005388">
    <property type="term" value="F:P-type calcium transporter activity"/>
    <property type="evidence" value="ECO:0007669"/>
    <property type="project" value="UniProtKB-EC"/>
</dbReference>
<dbReference type="EMBL" id="JACRSV010000005">
    <property type="protein sequence ID" value="MBC8560857.1"/>
    <property type="molecule type" value="Genomic_DNA"/>
</dbReference>
<evidence type="ECO:0000256" key="3">
    <source>
        <dbReference type="ARBA" id="ARBA00022475"/>
    </source>
</evidence>
<dbReference type="SFLD" id="SFLDF00027">
    <property type="entry name" value="p-type_atpase"/>
    <property type="match status" value="1"/>
</dbReference>
<dbReference type="InterPro" id="IPR018303">
    <property type="entry name" value="ATPase_P-typ_P_site"/>
</dbReference>
<evidence type="ECO:0000259" key="13">
    <source>
        <dbReference type="SMART" id="SM00831"/>
    </source>
</evidence>
<dbReference type="PANTHER" id="PTHR43294">
    <property type="entry name" value="SODIUM/POTASSIUM-TRANSPORTING ATPASE SUBUNIT ALPHA"/>
    <property type="match status" value="1"/>
</dbReference>
<organism evidence="14 15">
    <name type="scientific">Fumia xinanensis</name>
    <dbReference type="NCBI Taxonomy" id="2763659"/>
    <lineage>
        <taxon>Bacteria</taxon>
        <taxon>Bacillati</taxon>
        <taxon>Bacillota</taxon>
        <taxon>Clostridia</taxon>
        <taxon>Eubacteriales</taxon>
        <taxon>Oscillospiraceae</taxon>
        <taxon>Fumia</taxon>
    </lineage>
</organism>
<dbReference type="Gene3D" id="3.40.50.1000">
    <property type="entry name" value="HAD superfamily/HAD-like"/>
    <property type="match status" value="1"/>
</dbReference>
<comment type="caution">
    <text evidence="14">The sequence shown here is derived from an EMBL/GenBank/DDBJ whole genome shotgun (WGS) entry which is preliminary data.</text>
</comment>
<dbReference type="GO" id="GO:0005886">
    <property type="term" value="C:plasma membrane"/>
    <property type="evidence" value="ECO:0007669"/>
    <property type="project" value="UniProtKB-SubCell"/>
</dbReference>
<evidence type="ECO:0000256" key="10">
    <source>
        <dbReference type="ARBA" id="ARBA00023136"/>
    </source>
</evidence>
<dbReference type="GO" id="GO:0005524">
    <property type="term" value="F:ATP binding"/>
    <property type="evidence" value="ECO:0007669"/>
    <property type="project" value="UniProtKB-KW"/>
</dbReference>
<feature type="transmembrane region" description="Helical" evidence="12">
    <location>
        <begin position="868"/>
        <end position="887"/>
    </location>
</feature>
<dbReference type="SUPFAM" id="SSF81653">
    <property type="entry name" value="Calcium ATPase, transduction domain A"/>
    <property type="match status" value="1"/>
</dbReference>
<comment type="similarity">
    <text evidence="2">Belongs to the cation transport ATPase (P-type) (TC 3.A.3) family. Type IIA subfamily.</text>
</comment>
<gene>
    <name evidence="14" type="ORF">H8710_12355</name>
</gene>
<feature type="transmembrane region" description="Helical" evidence="12">
    <location>
        <begin position="836"/>
        <end position="856"/>
    </location>
</feature>
<dbReference type="SUPFAM" id="SSF56784">
    <property type="entry name" value="HAD-like"/>
    <property type="match status" value="1"/>
</dbReference>
<proteinExistence type="inferred from homology"/>
<feature type="transmembrane region" description="Helical" evidence="12">
    <location>
        <begin position="762"/>
        <end position="786"/>
    </location>
</feature>
<dbReference type="SFLD" id="SFLDG00002">
    <property type="entry name" value="C1.7:_P-type_atpase_like"/>
    <property type="match status" value="1"/>
</dbReference>
<dbReference type="CDD" id="cd02089">
    <property type="entry name" value="P-type_ATPase_Ca_prok"/>
    <property type="match status" value="1"/>
</dbReference>
<dbReference type="GO" id="GO:0036376">
    <property type="term" value="P:sodium ion export across plasma membrane"/>
    <property type="evidence" value="ECO:0007669"/>
    <property type="project" value="TreeGrafter"/>
</dbReference>
<dbReference type="NCBIfam" id="TIGR01494">
    <property type="entry name" value="ATPase_P-type"/>
    <property type="match status" value="2"/>
</dbReference>
<dbReference type="PRINTS" id="PR00119">
    <property type="entry name" value="CATATPASE"/>
</dbReference>
<feature type="transmembrane region" description="Helical" evidence="12">
    <location>
        <begin position="269"/>
        <end position="294"/>
    </location>
</feature>
<dbReference type="SMART" id="SM00831">
    <property type="entry name" value="Cation_ATPase_N"/>
    <property type="match status" value="1"/>
</dbReference>
<dbReference type="Proteomes" id="UP000610760">
    <property type="component" value="Unassembled WGS sequence"/>
</dbReference>
<comment type="subcellular location">
    <subcellularLocation>
        <location evidence="1">Cell membrane</location>
        <topology evidence="1">Multi-pass membrane protein</topology>
    </subcellularLocation>
</comment>
<feature type="domain" description="Cation-transporting P-type ATPase N-terminal" evidence="13">
    <location>
        <begin position="7"/>
        <end position="72"/>
    </location>
</feature>
<dbReference type="Pfam" id="PF00690">
    <property type="entry name" value="Cation_ATPase_N"/>
    <property type="match status" value="1"/>
</dbReference>
<evidence type="ECO:0000313" key="14">
    <source>
        <dbReference type="EMBL" id="MBC8560857.1"/>
    </source>
</evidence>
<dbReference type="Pfam" id="PF00122">
    <property type="entry name" value="E1-E2_ATPase"/>
    <property type="match status" value="1"/>
</dbReference>
<keyword evidence="8" id="KW-1278">Translocase</keyword>
<keyword evidence="7" id="KW-0460">Magnesium</keyword>
<dbReference type="PROSITE" id="PS00154">
    <property type="entry name" value="ATPASE_E1_E2"/>
    <property type="match status" value="1"/>
</dbReference>
<comment type="catalytic activity">
    <reaction evidence="11">
        <text>Ca(2+)(in) + ATP + H2O = Ca(2+)(out) + ADP + phosphate + H(+)</text>
        <dbReference type="Rhea" id="RHEA:18105"/>
        <dbReference type="ChEBI" id="CHEBI:15377"/>
        <dbReference type="ChEBI" id="CHEBI:15378"/>
        <dbReference type="ChEBI" id="CHEBI:29108"/>
        <dbReference type="ChEBI" id="CHEBI:30616"/>
        <dbReference type="ChEBI" id="CHEBI:43474"/>
        <dbReference type="ChEBI" id="CHEBI:456216"/>
        <dbReference type="EC" id="7.2.2.10"/>
    </reaction>
</comment>
<evidence type="ECO:0000256" key="5">
    <source>
        <dbReference type="ARBA" id="ARBA00022741"/>
    </source>
</evidence>
<reference evidence="14" key="1">
    <citation type="submission" date="2020-08" db="EMBL/GenBank/DDBJ databases">
        <title>Genome public.</title>
        <authorList>
            <person name="Liu C."/>
            <person name="Sun Q."/>
        </authorList>
    </citation>
    <scope>NUCLEOTIDE SEQUENCE</scope>
    <source>
        <strain evidence="14">NSJ-33</strain>
    </source>
</reference>
<evidence type="ECO:0000256" key="9">
    <source>
        <dbReference type="ARBA" id="ARBA00022989"/>
    </source>
</evidence>
<keyword evidence="6" id="KW-0067">ATP-binding</keyword>
<dbReference type="PRINTS" id="PR00120">
    <property type="entry name" value="HATPASE"/>
</dbReference>
<dbReference type="GO" id="GO:0005391">
    <property type="term" value="F:P-type sodium:potassium-exchanging transporter activity"/>
    <property type="evidence" value="ECO:0007669"/>
    <property type="project" value="TreeGrafter"/>
</dbReference>
<dbReference type="GO" id="GO:1902600">
    <property type="term" value="P:proton transmembrane transport"/>
    <property type="evidence" value="ECO:0007669"/>
    <property type="project" value="TreeGrafter"/>
</dbReference>
<accession>A0A926E5X0</accession>
<evidence type="ECO:0000256" key="11">
    <source>
        <dbReference type="ARBA" id="ARBA00048694"/>
    </source>
</evidence>
<dbReference type="GO" id="GO:0016887">
    <property type="term" value="F:ATP hydrolysis activity"/>
    <property type="evidence" value="ECO:0007669"/>
    <property type="project" value="InterPro"/>
</dbReference>
<feature type="transmembrane region" description="Helical" evidence="12">
    <location>
        <begin position="77"/>
        <end position="95"/>
    </location>
</feature>
<evidence type="ECO:0000313" key="15">
    <source>
        <dbReference type="Proteomes" id="UP000610760"/>
    </source>
</evidence>
<evidence type="ECO:0000256" key="8">
    <source>
        <dbReference type="ARBA" id="ARBA00022967"/>
    </source>
</evidence>
<sequence length="897" mass="96957">MDKEEEPRQAVPANPSLGLSAKEAAKRLKENGKNALREGEKVHPFKIFVCQFKDFLTMVLLVSTAVTVFMGEYTEAMTIGIIVLLNGIMGFIQEFKTEKTLEALRKMAAPMAKVYRDGILTQVPGEELVVGDVISVEAGDRVPADAVLLKAVALSADESVLTGESTAVDKGVGKTDGVENVLHQMNLLYMGTTVAAGRGEARIIAAGMNTQMGKIAGMISEIQEEPTPLQKRLDELGKIIAIGCLIICAIVAFAGFLRGEPVMNMLLTGVSLAVAAVPEGLPAIVTISLALAVGRMVKRKSLIRKLHAVETLGCADVICSDKTGTLTENKMTVQRIFVSDEEIEVTGSGYRKSGKFMMGGKLVNPQGHEAGKRLLEVCAFCNNAAIRVEQGGKGFFKEEGGGYAIVGDPTEAALLIMAAKAGVTQQSLADEYRRVDEIPFDSKRKLMSVVAEDRMGQRFAFTKGGCDVLMDKCTGVLWGDRVLPITGPLRNKIEEASTRMAKKGLRVLAMAYRPLAAGEPASRAETGLIFLGLTGMMDPPRKEAKEAVLTCRKAGIKTVMITGDHKLTACAIAKQIGIFHDGDKVLTGKELDVISDEELEQQIENVTVFARVSPHHKLKIVRAFRRKGHITAMTGDGVNDAPAVKEADIGVSMGISGTDVTKEASDVILLDDNFATLVTAVEEGRTIYGNIRKFIRYLLSCNIGEVLTMFLGILMGLPVVLLPIHILLVNLVTDGLPAIALGLEPTDKNSMKKPPRRSTDSVFSNGLLTTIIFRGCLIGLTTLGVFVHFLTNFGSLELARSAAFLTLVLTQLIHVFECKSEERTIFTIPFWNNWKLVLAALFSAAIIFSAIFWPPAQMIFKTVALSGQQLLIVAGYLAFAPILSAIVQKLFKRTKKD</sequence>
<feature type="transmembrane region" description="Helical" evidence="12">
    <location>
        <begin position="239"/>
        <end position="257"/>
    </location>
</feature>
<dbReference type="GO" id="GO:0006883">
    <property type="term" value="P:intracellular sodium ion homeostasis"/>
    <property type="evidence" value="ECO:0007669"/>
    <property type="project" value="TreeGrafter"/>
</dbReference>
<dbReference type="InterPro" id="IPR023214">
    <property type="entry name" value="HAD_sf"/>
</dbReference>
<dbReference type="InterPro" id="IPR023299">
    <property type="entry name" value="ATPase_P-typ_cyto_dom_N"/>
</dbReference>